<dbReference type="GO" id="GO:0005829">
    <property type="term" value="C:cytosol"/>
    <property type="evidence" value="ECO:0007669"/>
    <property type="project" value="TreeGrafter"/>
</dbReference>
<dbReference type="Pfam" id="PF08543">
    <property type="entry name" value="Phos_pyr_kin"/>
    <property type="match status" value="1"/>
</dbReference>
<dbReference type="CDD" id="cd01173">
    <property type="entry name" value="pyridoxal_pyridoxamine_kinase"/>
    <property type="match status" value="1"/>
</dbReference>
<evidence type="ECO:0000259" key="6">
    <source>
        <dbReference type="Pfam" id="PF08543"/>
    </source>
</evidence>
<name>A0A2G6KBG0_9BACT</name>
<evidence type="ECO:0000256" key="1">
    <source>
        <dbReference type="ARBA" id="ARBA00012104"/>
    </source>
</evidence>
<sequence length="288" mass="31509">MKLSPSIPKLVAIHDLSCVGRAALTVVIPILSAMGIQVCPLPTAVLSTHGRFPGCHFVDLTNEMEPIIAHWRFLGRHFDGVYSGFLGSASQVEIISAFIRDVSQDTQLVVIDPVLGDYGKVYGITDEALVQAMQHYIRLADVITPNITEAALLLNEPYRDDLDETTAKDWMKRLADKGPKIVILTSVPNLEKPTHITSMAYQRENGEFLDVTAEAIPSQFPGTGDAFTSVITGLLLQGEQLSVAVERAVEFLVKAMTITHAQHTPERDGIALEAVLPHLLDHHARCCL</sequence>
<proteinExistence type="predicted"/>
<dbReference type="PANTHER" id="PTHR10534:SF2">
    <property type="entry name" value="PYRIDOXAL KINASE"/>
    <property type="match status" value="1"/>
</dbReference>
<evidence type="ECO:0000256" key="3">
    <source>
        <dbReference type="ARBA" id="ARBA00022741"/>
    </source>
</evidence>
<dbReference type="InterPro" id="IPR029056">
    <property type="entry name" value="Ribokinase-like"/>
</dbReference>
<accession>A0A2G6KBG0</accession>
<keyword evidence="3" id="KW-0547">Nucleotide-binding</keyword>
<dbReference type="EMBL" id="PDSK01000115">
    <property type="protein sequence ID" value="PIE32312.1"/>
    <property type="molecule type" value="Genomic_DNA"/>
</dbReference>
<protein>
    <recommendedName>
        <fullName evidence="1">pyridoxal kinase</fullName>
        <ecNumber evidence="1">2.7.1.35</ecNumber>
    </recommendedName>
</protein>
<dbReference type="Gene3D" id="3.40.1190.20">
    <property type="match status" value="1"/>
</dbReference>
<dbReference type="InterPro" id="IPR004625">
    <property type="entry name" value="PyrdxlKinase"/>
</dbReference>
<dbReference type="GO" id="GO:0008478">
    <property type="term" value="F:pyridoxal kinase activity"/>
    <property type="evidence" value="ECO:0007669"/>
    <property type="project" value="UniProtKB-EC"/>
</dbReference>
<reference evidence="7 8" key="1">
    <citation type="submission" date="2017-10" db="EMBL/GenBank/DDBJ databases">
        <title>Novel microbial diversity and functional potential in the marine mammal oral microbiome.</title>
        <authorList>
            <person name="Dudek N.K."/>
            <person name="Sun C.L."/>
            <person name="Burstein D."/>
            <person name="Kantor R.S."/>
            <person name="Aliaga Goltsman D.S."/>
            <person name="Bik E.M."/>
            <person name="Thomas B.C."/>
            <person name="Banfield J.F."/>
            <person name="Relman D.A."/>
        </authorList>
    </citation>
    <scope>NUCLEOTIDE SEQUENCE [LARGE SCALE GENOMIC DNA]</scope>
    <source>
        <strain evidence="7">DOLJORAL78_47_16</strain>
    </source>
</reference>
<evidence type="ECO:0000256" key="5">
    <source>
        <dbReference type="ARBA" id="ARBA00022840"/>
    </source>
</evidence>
<keyword evidence="2 7" id="KW-0808">Transferase</keyword>
<dbReference type="Proteomes" id="UP000230821">
    <property type="component" value="Unassembled WGS sequence"/>
</dbReference>
<dbReference type="GO" id="GO:0005524">
    <property type="term" value="F:ATP binding"/>
    <property type="evidence" value="ECO:0007669"/>
    <property type="project" value="UniProtKB-KW"/>
</dbReference>
<comment type="caution">
    <text evidence="7">The sequence shown here is derived from an EMBL/GenBank/DDBJ whole genome shotgun (WGS) entry which is preliminary data.</text>
</comment>
<evidence type="ECO:0000256" key="2">
    <source>
        <dbReference type="ARBA" id="ARBA00022679"/>
    </source>
</evidence>
<keyword evidence="4 7" id="KW-0418">Kinase</keyword>
<dbReference type="InterPro" id="IPR013749">
    <property type="entry name" value="PM/HMP-P_kinase-1"/>
</dbReference>
<evidence type="ECO:0000313" key="7">
    <source>
        <dbReference type="EMBL" id="PIE32312.1"/>
    </source>
</evidence>
<dbReference type="AlphaFoldDB" id="A0A2G6KBG0"/>
<dbReference type="GO" id="GO:0009443">
    <property type="term" value="P:pyridoxal 5'-phosphate salvage"/>
    <property type="evidence" value="ECO:0007669"/>
    <property type="project" value="InterPro"/>
</dbReference>
<dbReference type="PANTHER" id="PTHR10534">
    <property type="entry name" value="PYRIDOXAL KINASE"/>
    <property type="match status" value="1"/>
</dbReference>
<gene>
    <name evidence="7" type="ORF">CSA56_15675</name>
</gene>
<keyword evidence="5" id="KW-0067">ATP-binding</keyword>
<dbReference type="EC" id="2.7.1.35" evidence="1"/>
<dbReference type="SUPFAM" id="SSF53613">
    <property type="entry name" value="Ribokinase-like"/>
    <property type="match status" value="1"/>
</dbReference>
<evidence type="ECO:0000313" key="8">
    <source>
        <dbReference type="Proteomes" id="UP000230821"/>
    </source>
</evidence>
<evidence type="ECO:0000256" key="4">
    <source>
        <dbReference type="ARBA" id="ARBA00022777"/>
    </source>
</evidence>
<feature type="domain" description="Pyridoxamine kinase/Phosphomethylpyrimidine kinase" evidence="6">
    <location>
        <begin position="80"/>
        <end position="257"/>
    </location>
</feature>
<dbReference type="NCBIfam" id="NF005491">
    <property type="entry name" value="PRK07105.1"/>
    <property type="match status" value="1"/>
</dbReference>
<organism evidence="7 8">
    <name type="scientific">candidate division KSB3 bacterium</name>
    <dbReference type="NCBI Taxonomy" id="2044937"/>
    <lineage>
        <taxon>Bacteria</taxon>
        <taxon>candidate division KSB3</taxon>
    </lineage>
</organism>